<organism evidence="1 2">
    <name type="scientific">Jiangella alkaliphila</name>
    <dbReference type="NCBI Taxonomy" id="419479"/>
    <lineage>
        <taxon>Bacteria</taxon>
        <taxon>Bacillati</taxon>
        <taxon>Actinomycetota</taxon>
        <taxon>Actinomycetes</taxon>
        <taxon>Jiangellales</taxon>
        <taxon>Jiangellaceae</taxon>
        <taxon>Jiangella</taxon>
    </lineage>
</organism>
<dbReference type="InterPro" id="IPR017853">
    <property type="entry name" value="GH"/>
</dbReference>
<dbReference type="InterPro" id="IPR013785">
    <property type="entry name" value="Aldolase_TIM"/>
</dbReference>
<dbReference type="EMBL" id="LT629791">
    <property type="protein sequence ID" value="SDU79869.1"/>
    <property type="molecule type" value="Genomic_DNA"/>
</dbReference>
<keyword evidence="2" id="KW-1185">Reference proteome</keyword>
<proteinExistence type="predicted"/>
<dbReference type="Pfam" id="PF02065">
    <property type="entry name" value="Melibiase"/>
    <property type="match status" value="1"/>
</dbReference>
<gene>
    <name evidence="1" type="ORF">SAMN04488563_6080</name>
</gene>
<sequence>MSNPVPEGETSGPWRSSFDCPGPVLLPCHNRWGQDVYLQTGDFDLDPMAVPADSTGGSPVLLADGLFVGLLAPTVGSRFRRREGKLTVTSTSPVFVREGEPFESWSEYTELVLAGSARAGRTAPFHDAVEYCTWVEQKAAAVQNGTTPQAQLTDAFIMDFLDRIDAMDLPRGKVTIDDGWFTSDGPGGLGDWDVDTDRIADLATVARRIRERGHVPGLWFAPGRAAVASRFRTGRPEEFFPIVSARAETIGRATRERYAWPGADLLDHLRRTFARYSDQGFAKYKLDLHYGPKHIMIGQLQLAYAAIKALDPTYEVEHHTPDIFASRWADVVRTNDVLINNEQQWRGVAAAHWFISRWSCPDTLLNLDHIGGNDPTVGAADFSEHLDRMRSFDGYPVVSLLPDRFGAEVSSQVRTALVGYDTTRGRTWTAPEPISWHEFLGDRERTWR</sequence>
<dbReference type="AlphaFoldDB" id="A0A1H2LG26"/>
<name>A0A1H2LG26_9ACTN</name>
<protein>
    <submittedName>
        <fullName evidence="1">Melibiase</fullName>
    </submittedName>
</protein>
<dbReference type="Proteomes" id="UP000182977">
    <property type="component" value="Chromosome I"/>
</dbReference>
<dbReference type="Gene3D" id="3.20.20.70">
    <property type="entry name" value="Aldolase class I"/>
    <property type="match status" value="1"/>
</dbReference>
<dbReference type="SUPFAM" id="SSF51445">
    <property type="entry name" value="(Trans)glycosidases"/>
    <property type="match status" value="1"/>
</dbReference>
<evidence type="ECO:0000313" key="2">
    <source>
        <dbReference type="Proteomes" id="UP000182977"/>
    </source>
</evidence>
<evidence type="ECO:0000313" key="1">
    <source>
        <dbReference type="EMBL" id="SDU79869.1"/>
    </source>
</evidence>
<reference evidence="2" key="1">
    <citation type="submission" date="2016-10" db="EMBL/GenBank/DDBJ databases">
        <authorList>
            <person name="Varghese N."/>
            <person name="Submissions S."/>
        </authorList>
    </citation>
    <scope>NUCLEOTIDE SEQUENCE [LARGE SCALE GENOMIC DNA]</scope>
    <source>
        <strain evidence="2">DSM 45079</strain>
    </source>
</reference>
<accession>A0A1H2LG26</accession>
<dbReference type="STRING" id="419479.SAMN04488563_6080"/>